<sequence length="49" mass="5596">MKGDVRRSEESLISFFAGLAFNKCRIVKAKCLGELSYIVDAEFFCVFKQ</sequence>
<accession>A0A852TI01</accession>
<dbReference type="Proteomes" id="UP000548423">
    <property type="component" value="Unassembled WGS sequence"/>
</dbReference>
<evidence type="ECO:0000313" key="2">
    <source>
        <dbReference type="Proteomes" id="UP000548423"/>
    </source>
</evidence>
<reference evidence="2" key="2">
    <citation type="submission" date="2020-08" db="EMBL/GenBank/DDBJ databases">
        <title>The Agave Microbiome: Exploring the role of microbial communities in plant adaptations to desert environments.</title>
        <authorList>
            <person name="Partida-Martinez L.P."/>
        </authorList>
    </citation>
    <scope>NUCLEOTIDE SEQUENCE [LARGE SCALE GENOMIC DNA]</scope>
    <source>
        <strain evidence="2">AT2.8</strain>
    </source>
</reference>
<name>A0A852TI01_9BACI</name>
<organism evidence="1 2">
    <name type="scientific">Neobacillus niacini</name>
    <dbReference type="NCBI Taxonomy" id="86668"/>
    <lineage>
        <taxon>Bacteria</taxon>
        <taxon>Bacillati</taxon>
        <taxon>Bacillota</taxon>
        <taxon>Bacilli</taxon>
        <taxon>Bacillales</taxon>
        <taxon>Bacillaceae</taxon>
        <taxon>Neobacillus</taxon>
    </lineage>
</organism>
<proteinExistence type="predicted"/>
<comment type="caution">
    <text evidence="1">The sequence shown here is derived from an EMBL/GenBank/DDBJ whole genome shotgun (WGS) entry which is preliminary data.</text>
</comment>
<evidence type="ECO:0000313" key="1">
    <source>
        <dbReference type="EMBL" id="NYE07775.1"/>
    </source>
</evidence>
<protein>
    <submittedName>
        <fullName evidence="1">Uncharacterized protein</fullName>
    </submittedName>
</protein>
<dbReference type="EMBL" id="JACCBX010000010">
    <property type="protein sequence ID" value="NYE07775.1"/>
    <property type="molecule type" value="Genomic_DNA"/>
</dbReference>
<dbReference type="AlphaFoldDB" id="A0A852TI01"/>
<gene>
    <name evidence="1" type="ORF">F4694_004592</name>
</gene>
<reference evidence="2" key="1">
    <citation type="submission" date="2020-07" db="EMBL/GenBank/DDBJ databases">
        <authorList>
            <person name="Partida-Martinez L."/>
            <person name="Huntemann M."/>
            <person name="Clum A."/>
            <person name="Wang J."/>
            <person name="Palaniappan K."/>
            <person name="Ritter S."/>
            <person name="Chen I.-M."/>
            <person name="Stamatis D."/>
            <person name="Reddy T."/>
            <person name="O'Malley R."/>
            <person name="Daum C."/>
            <person name="Shapiro N."/>
            <person name="Ivanova N."/>
            <person name="Kyrpides N."/>
            <person name="Woyke T."/>
        </authorList>
    </citation>
    <scope>NUCLEOTIDE SEQUENCE [LARGE SCALE GENOMIC DNA]</scope>
    <source>
        <strain evidence="2">AT2.8</strain>
    </source>
</reference>